<reference evidence="2" key="1">
    <citation type="journal article" date="2015" name="Nature">
        <title>Complex archaea that bridge the gap between prokaryotes and eukaryotes.</title>
        <authorList>
            <person name="Spang A."/>
            <person name="Saw J.H."/>
            <person name="Jorgensen S.L."/>
            <person name="Zaremba-Niedzwiedzka K."/>
            <person name="Martijn J."/>
            <person name="Lind A.E."/>
            <person name="van Eijk R."/>
            <person name="Schleper C."/>
            <person name="Guy L."/>
            <person name="Ettema T.J."/>
        </authorList>
    </citation>
    <scope>NUCLEOTIDE SEQUENCE</scope>
</reference>
<accession>A0A0F9NRW3</accession>
<dbReference type="InterPro" id="IPR014051">
    <property type="entry name" value="Phosphoesterase_HXTX"/>
</dbReference>
<gene>
    <name evidence="2" type="ORF">LCGC14_1303480</name>
</gene>
<evidence type="ECO:0000313" key="2">
    <source>
        <dbReference type="EMBL" id="KKM84012.1"/>
    </source>
</evidence>
<dbReference type="EMBL" id="LAZR01007628">
    <property type="protein sequence ID" value="KKM84012.1"/>
    <property type="molecule type" value="Genomic_DNA"/>
</dbReference>
<proteinExistence type="predicted"/>
<protein>
    <recommendedName>
        <fullName evidence="1">Phosphoesterase HXTX domain-containing protein</fullName>
    </recommendedName>
</protein>
<feature type="domain" description="Phosphoesterase HXTX" evidence="1">
    <location>
        <begin position="7"/>
        <end position="46"/>
    </location>
</feature>
<dbReference type="SUPFAM" id="SSF55144">
    <property type="entry name" value="LigT-like"/>
    <property type="match status" value="1"/>
</dbReference>
<organism evidence="2">
    <name type="scientific">marine sediment metagenome</name>
    <dbReference type="NCBI Taxonomy" id="412755"/>
    <lineage>
        <taxon>unclassified sequences</taxon>
        <taxon>metagenomes</taxon>
        <taxon>ecological metagenomes</taxon>
    </lineage>
</organism>
<dbReference type="Gene3D" id="3.90.1140.10">
    <property type="entry name" value="Cyclic phosphodiesterase"/>
    <property type="match status" value="1"/>
</dbReference>
<sequence>MAIELKDKETIENIVSFSSRLKQNQQKIKLVAPENLHITIKFLEDIK</sequence>
<feature type="non-terminal residue" evidence="2">
    <location>
        <position position="47"/>
    </location>
</feature>
<dbReference type="Pfam" id="PF02834">
    <property type="entry name" value="LigT_PEase"/>
    <property type="match status" value="1"/>
</dbReference>
<name>A0A0F9NRW3_9ZZZZ</name>
<dbReference type="InterPro" id="IPR009097">
    <property type="entry name" value="Cyclic_Pdiesterase"/>
</dbReference>
<dbReference type="AlphaFoldDB" id="A0A0F9NRW3"/>
<comment type="caution">
    <text evidence="2">The sequence shown here is derived from an EMBL/GenBank/DDBJ whole genome shotgun (WGS) entry which is preliminary data.</text>
</comment>
<evidence type="ECO:0000259" key="1">
    <source>
        <dbReference type="Pfam" id="PF02834"/>
    </source>
</evidence>